<dbReference type="InterPro" id="IPR023408">
    <property type="entry name" value="MscS_beta-dom_sf"/>
</dbReference>
<feature type="transmembrane region" description="Helical" evidence="5">
    <location>
        <begin position="88"/>
        <end position="111"/>
    </location>
</feature>
<feature type="transmembrane region" description="Helical" evidence="5">
    <location>
        <begin position="20"/>
        <end position="38"/>
    </location>
</feature>
<name>A0A074KX41_9BACT</name>
<feature type="transmembrane region" description="Helical" evidence="5">
    <location>
        <begin position="117"/>
        <end position="134"/>
    </location>
</feature>
<organism evidence="7 8">
    <name type="scientific">Anditalea andensis</name>
    <dbReference type="NCBI Taxonomy" id="1048983"/>
    <lineage>
        <taxon>Bacteria</taxon>
        <taxon>Pseudomonadati</taxon>
        <taxon>Bacteroidota</taxon>
        <taxon>Cytophagia</taxon>
        <taxon>Cytophagales</taxon>
        <taxon>Cytophagaceae</taxon>
        <taxon>Anditalea</taxon>
    </lineage>
</organism>
<dbReference type="STRING" id="1048983.EL17_14300"/>
<dbReference type="eggNOG" id="COG0668">
    <property type="taxonomic scope" value="Bacteria"/>
</dbReference>
<comment type="caution">
    <text evidence="7">The sequence shown here is derived from an EMBL/GenBank/DDBJ whole genome shotgun (WGS) entry which is preliminary data.</text>
</comment>
<accession>A0A074KX41</accession>
<dbReference type="EMBL" id="JMIH01000023">
    <property type="protein sequence ID" value="KEO72800.1"/>
    <property type="molecule type" value="Genomic_DNA"/>
</dbReference>
<evidence type="ECO:0000259" key="6">
    <source>
        <dbReference type="Pfam" id="PF00924"/>
    </source>
</evidence>
<keyword evidence="4 5" id="KW-0472">Membrane</keyword>
<dbReference type="AlphaFoldDB" id="A0A074KX41"/>
<reference evidence="7 8" key="1">
    <citation type="submission" date="2014-04" db="EMBL/GenBank/DDBJ databases">
        <title>Characterization and application of a salt tolerant electro-active bacterium.</title>
        <authorList>
            <person name="Yang L."/>
            <person name="Wei S."/>
            <person name="Tay Q.X.M."/>
        </authorList>
    </citation>
    <scope>NUCLEOTIDE SEQUENCE [LARGE SCALE GENOMIC DNA]</scope>
    <source>
        <strain evidence="7 8">LY1</strain>
    </source>
</reference>
<comment type="subcellular location">
    <subcellularLocation>
        <location evidence="1">Membrane</location>
    </subcellularLocation>
</comment>
<dbReference type="PANTHER" id="PTHR30566">
    <property type="entry name" value="YNAI-RELATED MECHANOSENSITIVE ION CHANNEL"/>
    <property type="match status" value="1"/>
</dbReference>
<evidence type="ECO:0000256" key="2">
    <source>
        <dbReference type="ARBA" id="ARBA00022692"/>
    </source>
</evidence>
<dbReference type="Proteomes" id="UP000027821">
    <property type="component" value="Unassembled WGS sequence"/>
</dbReference>
<keyword evidence="3 5" id="KW-1133">Transmembrane helix</keyword>
<dbReference type="GO" id="GO:0016020">
    <property type="term" value="C:membrane"/>
    <property type="evidence" value="ECO:0007669"/>
    <property type="project" value="UniProtKB-SubCell"/>
</dbReference>
<feature type="domain" description="Mechanosensitive ion channel MscS" evidence="6">
    <location>
        <begin position="136"/>
        <end position="203"/>
    </location>
</feature>
<dbReference type="Pfam" id="PF00924">
    <property type="entry name" value="MS_channel_2nd"/>
    <property type="match status" value="1"/>
</dbReference>
<dbReference type="PANTHER" id="PTHR30566:SF5">
    <property type="entry name" value="MECHANOSENSITIVE ION CHANNEL PROTEIN 1, MITOCHONDRIAL-RELATED"/>
    <property type="match status" value="1"/>
</dbReference>
<dbReference type="OrthoDB" id="1522493at2"/>
<feature type="transmembrane region" description="Helical" evidence="5">
    <location>
        <begin position="50"/>
        <end position="76"/>
    </location>
</feature>
<sequence length="292" mass="33621">MNNEKTQIQVKENHKRAVFIIKLLVFIFLLVFETFFFNRLNEMPELIIRIIKTAIFFLGSNIIISLGRMFIVRFYLRRKGINMLHSNFVLGINRIASILMGIITIIAIMLLVNIDPVNFFTSITIVAAAIALLSKDYITNMINGLIIMFSDQLALGDNVRIGDQKGKIMDVTLINLVLLNEDDDIIMIPNNIVLNSQVINHSRQYIKKLTFDFEIKIHLLNLDKVESFLKEALRENEAYITENSFSMKTIYIHKDAVKVKCQFLLNASEKQIERDIKRKINQAIIDLAGEAQ</sequence>
<dbReference type="InterPro" id="IPR006685">
    <property type="entry name" value="MscS_channel_2nd"/>
</dbReference>
<keyword evidence="8" id="KW-1185">Reference proteome</keyword>
<evidence type="ECO:0000256" key="4">
    <source>
        <dbReference type="ARBA" id="ARBA00023136"/>
    </source>
</evidence>
<dbReference type="InterPro" id="IPR010920">
    <property type="entry name" value="LSM_dom_sf"/>
</dbReference>
<proteinExistence type="predicted"/>
<protein>
    <submittedName>
        <fullName evidence="7">Mechanosensitive ion channel protein MscS</fullName>
    </submittedName>
</protein>
<evidence type="ECO:0000256" key="1">
    <source>
        <dbReference type="ARBA" id="ARBA00004370"/>
    </source>
</evidence>
<evidence type="ECO:0000313" key="7">
    <source>
        <dbReference type="EMBL" id="KEO72800.1"/>
    </source>
</evidence>
<evidence type="ECO:0000256" key="5">
    <source>
        <dbReference type="SAM" id="Phobius"/>
    </source>
</evidence>
<dbReference type="Gene3D" id="2.30.30.60">
    <property type="match status" value="1"/>
</dbReference>
<dbReference type="RefSeq" id="WP_035075712.1">
    <property type="nucleotide sequence ID" value="NZ_JMIH01000023.1"/>
</dbReference>
<evidence type="ECO:0000256" key="3">
    <source>
        <dbReference type="ARBA" id="ARBA00022989"/>
    </source>
</evidence>
<gene>
    <name evidence="7" type="ORF">EL17_14300</name>
</gene>
<dbReference type="GO" id="GO:0008381">
    <property type="term" value="F:mechanosensitive monoatomic ion channel activity"/>
    <property type="evidence" value="ECO:0007669"/>
    <property type="project" value="UniProtKB-ARBA"/>
</dbReference>
<dbReference type="SUPFAM" id="SSF50182">
    <property type="entry name" value="Sm-like ribonucleoproteins"/>
    <property type="match status" value="1"/>
</dbReference>
<evidence type="ECO:0000313" key="8">
    <source>
        <dbReference type="Proteomes" id="UP000027821"/>
    </source>
</evidence>
<keyword evidence="2 5" id="KW-0812">Transmembrane</keyword>